<dbReference type="Pfam" id="PF00924">
    <property type="entry name" value="MS_channel_2nd"/>
    <property type="match status" value="1"/>
</dbReference>
<dbReference type="Pfam" id="PF21082">
    <property type="entry name" value="MS_channel_3rd"/>
    <property type="match status" value="1"/>
</dbReference>
<reference evidence="11 12" key="1">
    <citation type="submission" date="2016-10" db="EMBL/GenBank/DDBJ databases">
        <authorList>
            <person name="Varghese N."/>
            <person name="Submissions S."/>
        </authorList>
    </citation>
    <scope>NUCLEOTIDE SEQUENCE [LARGE SCALE GENOMIC DNA]</scope>
    <source>
        <strain evidence="11 12">DSM 20748</strain>
    </source>
</reference>
<sequence>MEIFGIEFDLAGIISTVLPVLIEIVLLLVAFSIINPLGSKAIAKTMETMGKKRKLAPGRMKTLEKLSVNIFSYTLLFILVVMLLGAVNINIGPLLAGAGIIGLAVAFGAQNLVADVMTGFFLLLERQAEVDDYVTVGGYDGIVEEIGIRTTKVRGFDGTLHFIPNRLIEGVSNHSRGNMRALVDIQISYYDNIDEALHILQGVADRFRDDARFKEGPDVLGVQSIGNSEVVLRLLGHTENMEQWGAERDLLKAIKESFDAAGIEIPFPHQVNIFKDRSEAKKEEYSYN</sequence>
<keyword evidence="4 7" id="KW-0812">Transmembrane</keyword>
<keyword evidence="5 7" id="KW-1133">Transmembrane helix</keyword>
<evidence type="ECO:0000256" key="3">
    <source>
        <dbReference type="ARBA" id="ARBA00022475"/>
    </source>
</evidence>
<name>A0A1H3B1Y1_9BACI</name>
<evidence type="ECO:0000256" key="1">
    <source>
        <dbReference type="ARBA" id="ARBA00004651"/>
    </source>
</evidence>
<dbReference type="Gene3D" id="3.30.70.100">
    <property type="match status" value="1"/>
</dbReference>
<dbReference type="PANTHER" id="PTHR30460:SF0">
    <property type="entry name" value="MODERATE CONDUCTANCE MECHANOSENSITIVE CHANNEL YBIO"/>
    <property type="match status" value="1"/>
</dbReference>
<evidence type="ECO:0000313" key="12">
    <source>
        <dbReference type="Proteomes" id="UP000198647"/>
    </source>
</evidence>
<dbReference type="Pfam" id="PF21088">
    <property type="entry name" value="MS_channel_1st"/>
    <property type="match status" value="1"/>
</dbReference>
<dbReference type="RefSeq" id="WP_093105007.1">
    <property type="nucleotide sequence ID" value="NZ_FNOS01000001.1"/>
</dbReference>
<dbReference type="Gene3D" id="2.30.30.60">
    <property type="match status" value="1"/>
</dbReference>
<feature type="domain" description="Mechanosensitive ion channel MscS C-terminal" evidence="9">
    <location>
        <begin position="183"/>
        <end position="265"/>
    </location>
</feature>
<dbReference type="SUPFAM" id="SSF82689">
    <property type="entry name" value="Mechanosensitive channel protein MscS (YggB), C-terminal domain"/>
    <property type="match status" value="1"/>
</dbReference>
<dbReference type="PANTHER" id="PTHR30460">
    <property type="entry name" value="MODERATE CONDUCTANCE MECHANOSENSITIVE CHANNEL YBIO"/>
    <property type="match status" value="1"/>
</dbReference>
<protein>
    <submittedName>
        <fullName evidence="11">Small conductance mechanosensitive channel</fullName>
    </submittedName>
</protein>
<feature type="domain" description="Mechanosensitive ion channel transmembrane helices 2/3" evidence="10">
    <location>
        <begin position="69"/>
        <end position="110"/>
    </location>
</feature>
<feature type="transmembrane region" description="Helical" evidence="7">
    <location>
        <begin position="95"/>
        <end position="124"/>
    </location>
</feature>
<dbReference type="Proteomes" id="UP000198647">
    <property type="component" value="Unassembled WGS sequence"/>
</dbReference>
<gene>
    <name evidence="11" type="ORF">SAMN04488081_0270</name>
</gene>
<feature type="domain" description="Mechanosensitive ion channel MscS" evidence="8">
    <location>
        <begin position="111"/>
        <end position="176"/>
    </location>
</feature>
<dbReference type="InterPro" id="IPR010920">
    <property type="entry name" value="LSM_dom_sf"/>
</dbReference>
<evidence type="ECO:0000259" key="8">
    <source>
        <dbReference type="Pfam" id="PF00924"/>
    </source>
</evidence>
<evidence type="ECO:0000259" key="9">
    <source>
        <dbReference type="Pfam" id="PF21082"/>
    </source>
</evidence>
<dbReference type="InterPro" id="IPR011014">
    <property type="entry name" value="MscS_channel_TM-2"/>
</dbReference>
<dbReference type="EMBL" id="FNOS01000001">
    <property type="protein sequence ID" value="SDX35661.1"/>
    <property type="molecule type" value="Genomic_DNA"/>
</dbReference>
<evidence type="ECO:0000259" key="10">
    <source>
        <dbReference type="Pfam" id="PF21088"/>
    </source>
</evidence>
<dbReference type="SUPFAM" id="SSF82861">
    <property type="entry name" value="Mechanosensitive channel protein MscS (YggB), transmembrane region"/>
    <property type="match status" value="1"/>
</dbReference>
<dbReference type="Gene3D" id="1.10.287.1260">
    <property type="match status" value="1"/>
</dbReference>
<keyword evidence="3" id="KW-1003">Cell membrane</keyword>
<evidence type="ECO:0000256" key="2">
    <source>
        <dbReference type="ARBA" id="ARBA00008017"/>
    </source>
</evidence>
<evidence type="ECO:0000256" key="6">
    <source>
        <dbReference type="ARBA" id="ARBA00023136"/>
    </source>
</evidence>
<feature type="transmembrane region" description="Helical" evidence="7">
    <location>
        <begin position="70"/>
        <end position="89"/>
    </location>
</feature>
<feature type="transmembrane region" description="Helical" evidence="7">
    <location>
        <begin position="12"/>
        <end position="34"/>
    </location>
</feature>
<comment type="subcellular location">
    <subcellularLocation>
        <location evidence="1">Cell membrane</location>
        <topology evidence="1">Multi-pass membrane protein</topology>
    </subcellularLocation>
</comment>
<dbReference type="SUPFAM" id="SSF50182">
    <property type="entry name" value="Sm-like ribonucleoproteins"/>
    <property type="match status" value="1"/>
</dbReference>
<keyword evidence="12" id="KW-1185">Reference proteome</keyword>
<comment type="similarity">
    <text evidence="2">Belongs to the MscS (TC 1.A.23) family.</text>
</comment>
<dbReference type="InterPro" id="IPR045276">
    <property type="entry name" value="YbiO_bact"/>
</dbReference>
<dbReference type="InterPro" id="IPR049142">
    <property type="entry name" value="MS_channel_1st"/>
</dbReference>
<keyword evidence="6 7" id="KW-0472">Membrane</keyword>
<evidence type="ECO:0000256" key="5">
    <source>
        <dbReference type="ARBA" id="ARBA00022989"/>
    </source>
</evidence>
<dbReference type="InterPro" id="IPR049278">
    <property type="entry name" value="MS_channel_C"/>
</dbReference>
<comment type="caution">
    <text evidence="11">The sequence shown here is derived from an EMBL/GenBank/DDBJ whole genome shotgun (WGS) entry which is preliminary data.</text>
</comment>
<accession>A0A1H3B1Y1</accession>
<dbReference type="InterPro" id="IPR023408">
    <property type="entry name" value="MscS_beta-dom_sf"/>
</dbReference>
<dbReference type="InterPro" id="IPR011066">
    <property type="entry name" value="MscS_channel_C_sf"/>
</dbReference>
<organism evidence="11 12">
    <name type="scientific">Salimicrobium album</name>
    <dbReference type="NCBI Taxonomy" id="50717"/>
    <lineage>
        <taxon>Bacteria</taxon>
        <taxon>Bacillati</taxon>
        <taxon>Bacillota</taxon>
        <taxon>Bacilli</taxon>
        <taxon>Bacillales</taxon>
        <taxon>Bacillaceae</taxon>
        <taxon>Salimicrobium</taxon>
    </lineage>
</organism>
<evidence type="ECO:0000256" key="7">
    <source>
        <dbReference type="SAM" id="Phobius"/>
    </source>
</evidence>
<evidence type="ECO:0000313" key="11">
    <source>
        <dbReference type="EMBL" id="SDX35661.1"/>
    </source>
</evidence>
<evidence type="ECO:0000256" key="4">
    <source>
        <dbReference type="ARBA" id="ARBA00022692"/>
    </source>
</evidence>
<proteinExistence type="inferred from homology"/>
<dbReference type="InterPro" id="IPR006685">
    <property type="entry name" value="MscS_channel_2nd"/>
</dbReference>